<protein>
    <submittedName>
        <fullName evidence="1">Uncharacterized protein</fullName>
    </submittedName>
</protein>
<evidence type="ECO:0000313" key="1">
    <source>
        <dbReference type="EMBL" id="GMG98538.1"/>
    </source>
</evidence>
<proteinExistence type="predicted"/>
<dbReference type="Proteomes" id="UP001279734">
    <property type="component" value="Unassembled WGS sequence"/>
</dbReference>
<evidence type="ECO:0000313" key="2">
    <source>
        <dbReference type="Proteomes" id="UP001279734"/>
    </source>
</evidence>
<dbReference type="AlphaFoldDB" id="A0AAD3P686"/>
<accession>A0AAD3P686</accession>
<sequence length="173" mass="17914">MPAVVYGGICIVNAASQTEQVQSSITDFRNTSVGKYTLPASDLLASIFFSASIFFLAVYPETLSPADKAASSAATACFSTNSTLWPPQATTSLAVPVTSSAYSVAPLHYSFSHLCGLHCLLSSECATPQPSTTVLPFTSTATLLAKPATLLAALTAMSLDSDTFSPAQCASSR</sequence>
<gene>
    <name evidence="1" type="ORF">Nepgr_000378</name>
</gene>
<reference evidence="1" key="1">
    <citation type="submission" date="2023-05" db="EMBL/GenBank/DDBJ databases">
        <title>Nepenthes gracilis genome sequencing.</title>
        <authorList>
            <person name="Fukushima K."/>
        </authorList>
    </citation>
    <scope>NUCLEOTIDE SEQUENCE</scope>
    <source>
        <strain evidence="1">SING2019-196</strain>
    </source>
</reference>
<organism evidence="1 2">
    <name type="scientific">Nepenthes gracilis</name>
    <name type="common">Slender pitcher plant</name>
    <dbReference type="NCBI Taxonomy" id="150966"/>
    <lineage>
        <taxon>Eukaryota</taxon>
        <taxon>Viridiplantae</taxon>
        <taxon>Streptophyta</taxon>
        <taxon>Embryophyta</taxon>
        <taxon>Tracheophyta</taxon>
        <taxon>Spermatophyta</taxon>
        <taxon>Magnoliopsida</taxon>
        <taxon>eudicotyledons</taxon>
        <taxon>Gunneridae</taxon>
        <taxon>Pentapetalae</taxon>
        <taxon>Caryophyllales</taxon>
        <taxon>Nepenthaceae</taxon>
        <taxon>Nepenthes</taxon>
    </lineage>
</organism>
<comment type="caution">
    <text evidence="1">The sequence shown here is derived from an EMBL/GenBank/DDBJ whole genome shotgun (WGS) entry which is preliminary data.</text>
</comment>
<name>A0AAD3P686_NEPGR</name>
<dbReference type="EMBL" id="BSYO01000001">
    <property type="protein sequence ID" value="GMG98538.1"/>
    <property type="molecule type" value="Genomic_DNA"/>
</dbReference>
<keyword evidence="2" id="KW-1185">Reference proteome</keyword>